<evidence type="ECO:0000313" key="2">
    <source>
        <dbReference type="EMBL" id="MBB6251058.1"/>
    </source>
</evidence>
<comment type="caution">
    <text evidence="2">The sequence shown here is derived from an EMBL/GenBank/DDBJ whole genome shotgun (WGS) entry which is preliminary data.</text>
</comment>
<dbReference type="Proteomes" id="UP000539175">
    <property type="component" value="Unassembled WGS sequence"/>
</dbReference>
<accession>A0A7X0AVV7</accession>
<evidence type="ECO:0000313" key="3">
    <source>
        <dbReference type="Proteomes" id="UP000539175"/>
    </source>
</evidence>
<gene>
    <name evidence="2" type="ORF">FHS74_001603</name>
</gene>
<dbReference type="EMBL" id="JACIIZ010000004">
    <property type="protein sequence ID" value="MBB6251058.1"/>
    <property type="molecule type" value="Genomic_DNA"/>
</dbReference>
<keyword evidence="3" id="KW-1185">Reference proteome</keyword>
<proteinExistence type="inferred from homology"/>
<dbReference type="AlphaFoldDB" id="A0A7X0AVV7"/>
<evidence type="ECO:0000256" key="1">
    <source>
        <dbReference type="ARBA" id="ARBA00009981"/>
    </source>
</evidence>
<dbReference type="Gene3D" id="3.40.1620.10">
    <property type="entry name" value="YefM-like domain"/>
    <property type="match status" value="1"/>
</dbReference>
<dbReference type="SUPFAM" id="SSF143120">
    <property type="entry name" value="YefM-like"/>
    <property type="match status" value="1"/>
</dbReference>
<dbReference type="RefSeq" id="WP_184799251.1">
    <property type="nucleotide sequence ID" value="NZ_JACIIZ010000004.1"/>
</dbReference>
<keyword evidence="2" id="KW-0238">DNA-binding</keyword>
<dbReference type="NCBIfam" id="TIGR01552">
    <property type="entry name" value="phd_fam"/>
    <property type="match status" value="1"/>
</dbReference>
<protein>
    <submittedName>
        <fullName evidence="2">Antitoxin (DNA-binding transcriptional repressor) of toxin-antitoxin stability system</fullName>
    </submittedName>
</protein>
<name>A0A7X0AVV7_9PROT</name>
<dbReference type="GO" id="GO:0003677">
    <property type="term" value="F:DNA binding"/>
    <property type="evidence" value="ECO:0007669"/>
    <property type="project" value="UniProtKB-KW"/>
</dbReference>
<comment type="similarity">
    <text evidence="1">Belongs to the phD/YefM antitoxin family.</text>
</comment>
<dbReference type="InterPro" id="IPR036165">
    <property type="entry name" value="YefM-like_sf"/>
</dbReference>
<sequence length="92" mass="10462">MVTMISGREFNQNPVEATRVAEQGPVIVTDHGEPAFVLIRYDAYRRLAGDRGPSFLNALRQDEPEADFDFTPQRIADIAQPRFCTKRPKLNQ</sequence>
<reference evidence="2 3" key="1">
    <citation type="submission" date="2020-08" db="EMBL/GenBank/DDBJ databases">
        <title>Genomic Encyclopedia of Type Strains, Phase IV (KMG-IV): sequencing the most valuable type-strain genomes for metagenomic binning, comparative biology and taxonomic classification.</title>
        <authorList>
            <person name="Goeker M."/>
        </authorList>
    </citation>
    <scope>NUCLEOTIDE SEQUENCE [LARGE SCALE GENOMIC DNA]</scope>
    <source>
        <strain evidence="2 3">DSM 22198</strain>
    </source>
</reference>
<organism evidence="2 3">
    <name type="scientific">Nitrospirillum iridis</name>
    <dbReference type="NCBI Taxonomy" id="765888"/>
    <lineage>
        <taxon>Bacteria</taxon>
        <taxon>Pseudomonadati</taxon>
        <taxon>Pseudomonadota</taxon>
        <taxon>Alphaproteobacteria</taxon>
        <taxon>Rhodospirillales</taxon>
        <taxon>Azospirillaceae</taxon>
        <taxon>Nitrospirillum</taxon>
    </lineage>
</organism>